<evidence type="ECO:0000313" key="2">
    <source>
        <dbReference type="Proteomes" id="UP001490365"/>
    </source>
</evidence>
<dbReference type="RefSeq" id="WP_351962081.1">
    <property type="nucleotide sequence ID" value="NZ_JBEOZM010000037.1"/>
</dbReference>
<dbReference type="EMBL" id="JBEOZM010000037">
    <property type="protein sequence ID" value="MER6273848.1"/>
    <property type="molecule type" value="Genomic_DNA"/>
</dbReference>
<proteinExistence type="predicted"/>
<name>A0ABV1TUY4_9ACTN</name>
<organism evidence="1 2">
    <name type="scientific">Streptomyces sp. 900105755</name>
    <dbReference type="NCBI Taxonomy" id="3154389"/>
    <lineage>
        <taxon>Bacteria</taxon>
        <taxon>Bacillati</taxon>
        <taxon>Actinomycetota</taxon>
        <taxon>Actinomycetes</taxon>
        <taxon>Kitasatosporales</taxon>
        <taxon>Streptomycetaceae</taxon>
        <taxon>Streptomyces</taxon>
    </lineage>
</organism>
<evidence type="ECO:0000313" key="1">
    <source>
        <dbReference type="EMBL" id="MER6273848.1"/>
    </source>
</evidence>
<comment type="caution">
    <text evidence="1">The sequence shown here is derived from an EMBL/GenBank/DDBJ whole genome shotgun (WGS) entry which is preliminary data.</text>
</comment>
<dbReference type="Pfam" id="PF17196">
    <property type="entry name" value="DUF5133"/>
    <property type="match status" value="1"/>
</dbReference>
<dbReference type="Proteomes" id="UP001490365">
    <property type="component" value="Unassembled WGS sequence"/>
</dbReference>
<keyword evidence="2" id="KW-1185">Reference proteome</keyword>
<gene>
    <name evidence="1" type="ORF">ABT211_42340</name>
</gene>
<accession>A0ABV1TUY4</accession>
<dbReference type="InterPro" id="IPR033457">
    <property type="entry name" value="DUF5133"/>
</dbReference>
<sequence>MLTPHPATLRRLVDDYMRARAAETGPEAGDLAYTLCVITGTRDIAAALAKARHLLAADATAGLPPVTIPATPTVPAPATGVVRDARDRASVPLAVAE</sequence>
<protein>
    <submittedName>
        <fullName evidence="1">DUF5133 domain-containing protein</fullName>
    </submittedName>
</protein>
<reference evidence="1 2" key="1">
    <citation type="submission" date="2024-06" db="EMBL/GenBank/DDBJ databases">
        <title>The Natural Products Discovery Center: Release of the First 8490 Sequenced Strains for Exploring Actinobacteria Biosynthetic Diversity.</title>
        <authorList>
            <person name="Kalkreuter E."/>
            <person name="Kautsar S.A."/>
            <person name="Yang D."/>
            <person name="Bader C.D."/>
            <person name="Teijaro C.N."/>
            <person name="Fluegel L."/>
            <person name="Davis C.M."/>
            <person name="Simpson J.R."/>
            <person name="Lauterbach L."/>
            <person name="Steele A.D."/>
            <person name="Gui C."/>
            <person name="Meng S."/>
            <person name="Li G."/>
            <person name="Viehrig K."/>
            <person name="Ye F."/>
            <person name="Su P."/>
            <person name="Kiefer A.F."/>
            <person name="Nichols A."/>
            <person name="Cepeda A.J."/>
            <person name="Yan W."/>
            <person name="Fan B."/>
            <person name="Jiang Y."/>
            <person name="Adhikari A."/>
            <person name="Zheng C.-J."/>
            <person name="Schuster L."/>
            <person name="Cowan T.M."/>
            <person name="Smanski M.J."/>
            <person name="Chevrette M.G."/>
            <person name="De Carvalho L.P.S."/>
            <person name="Shen B."/>
        </authorList>
    </citation>
    <scope>NUCLEOTIDE SEQUENCE [LARGE SCALE GENOMIC DNA]</scope>
    <source>
        <strain evidence="1 2">NPDC001694</strain>
    </source>
</reference>